<accession>A0A6P2M1N3</accession>
<gene>
    <name evidence="1" type="ORF">BLA6863_03434</name>
</gene>
<dbReference type="EMBL" id="CABVPY010000019">
    <property type="protein sequence ID" value="VWB72910.1"/>
    <property type="molecule type" value="Genomic_DNA"/>
</dbReference>
<evidence type="ECO:0000313" key="2">
    <source>
        <dbReference type="Proteomes" id="UP000494170"/>
    </source>
</evidence>
<name>A0A6P2M1N3_BURL3</name>
<reference evidence="1 2" key="1">
    <citation type="submission" date="2019-09" db="EMBL/GenBank/DDBJ databases">
        <authorList>
            <person name="Depoorter E."/>
        </authorList>
    </citation>
    <scope>NUCLEOTIDE SEQUENCE [LARGE SCALE GENOMIC DNA]</scope>
    <source>
        <strain evidence="1">LMG 6863</strain>
    </source>
</reference>
<dbReference type="SUPFAM" id="SSF52309">
    <property type="entry name" value="N-(deoxy)ribosyltransferase-like"/>
    <property type="match status" value="1"/>
</dbReference>
<protein>
    <submittedName>
        <fullName evidence="1">NUDIX hydrolase</fullName>
    </submittedName>
</protein>
<organism evidence="1 2">
    <name type="scientific">Burkholderia lata (strain ATCC 17760 / DSM 23089 / LMG 22485 / NCIMB 9086 / R18194 / 383)</name>
    <dbReference type="NCBI Taxonomy" id="482957"/>
    <lineage>
        <taxon>Bacteria</taxon>
        <taxon>Pseudomonadati</taxon>
        <taxon>Pseudomonadota</taxon>
        <taxon>Betaproteobacteria</taxon>
        <taxon>Burkholderiales</taxon>
        <taxon>Burkholderiaceae</taxon>
        <taxon>Burkholderia</taxon>
        <taxon>Burkholderia cepacia complex</taxon>
    </lineage>
</organism>
<dbReference type="GO" id="GO:0016787">
    <property type="term" value="F:hydrolase activity"/>
    <property type="evidence" value="ECO:0007669"/>
    <property type="project" value="UniProtKB-KW"/>
</dbReference>
<dbReference type="Proteomes" id="UP000494170">
    <property type="component" value="Unassembled WGS sequence"/>
</dbReference>
<dbReference type="Gene3D" id="3.40.50.10400">
    <property type="entry name" value="Hypothetical protein PA1492"/>
    <property type="match status" value="1"/>
</dbReference>
<evidence type="ECO:0000313" key="1">
    <source>
        <dbReference type="EMBL" id="VWB72910.1"/>
    </source>
</evidence>
<proteinExistence type="predicted"/>
<keyword evidence="1" id="KW-0378">Hydrolase</keyword>
<dbReference type="RefSeq" id="WP_174941459.1">
    <property type="nucleotide sequence ID" value="NZ_CABVPY010000019.1"/>
</dbReference>
<dbReference type="AlphaFoldDB" id="A0A6P2M1N3"/>
<sequence>MTPLLVLVAGPYRSGTDGDPARIAANLHRLEEAALAVYRRGHMPMIGEWVSLPLAVAAGSRQVGDAISEAFLYPVAHRLLRRCDAVLRIDGASRGADMDVGLARQLGKPVYFAADEIPVVQDDSQS</sequence>